<dbReference type="Proteomes" id="UP000324222">
    <property type="component" value="Unassembled WGS sequence"/>
</dbReference>
<keyword evidence="2" id="KW-1185">Reference proteome</keyword>
<dbReference type="AlphaFoldDB" id="A0A5B7JCX1"/>
<evidence type="ECO:0000313" key="2">
    <source>
        <dbReference type="Proteomes" id="UP000324222"/>
    </source>
</evidence>
<comment type="caution">
    <text evidence="1">The sequence shown here is derived from an EMBL/GenBank/DDBJ whole genome shotgun (WGS) entry which is preliminary data.</text>
</comment>
<reference evidence="1 2" key="1">
    <citation type="submission" date="2019-05" db="EMBL/GenBank/DDBJ databases">
        <title>Another draft genome of Portunus trituberculatus and its Hox gene families provides insights of decapod evolution.</title>
        <authorList>
            <person name="Jeong J.-H."/>
            <person name="Song I."/>
            <person name="Kim S."/>
            <person name="Choi T."/>
            <person name="Kim D."/>
            <person name="Ryu S."/>
            <person name="Kim W."/>
        </authorList>
    </citation>
    <scope>NUCLEOTIDE SEQUENCE [LARGE SCALE GENOMIC DNA]</scope>
    <source>
        <tissue evidence="1">Muscle</tissue>
    </source>
</reference>
<proteinExistence type="predicted"/>
<organism evidence="1 2">
    <name type="scientific">Portunus trituberculatus</name>
    <name type="common">Swimming crab</name>
    <name type="synonym">Neptunus trituberculatus</name>
    <dbReference type="NCBI Taxonomy" id="210409"/>
    <lineage>
        <taxon>Eukaryota</taxon>
        <taxon>Metazoa</taxon>
        <taxon>Ecdysozoa</taxon>
        <taxon>Arthropoda</taxon>
        <taxon>Crustacea</taxon>
        <taxon>Multicrustacea</taxon>
        <taxon>Malacostraca</taxon>
        <taxon>Eumalacostraca</taxon>
        <taxon>Eucarida</taxon>
        <taxon>Decapoda</taxon>
        <taxon>Pleocyemata</taxon>
        <taxon>Brachyura</taxon>
        <taxon>Eubrachyura</taxon>
        <taxon>Portunoidea</taxon>
        <taxon>Portunidae</taxon>
        <taxon>Portuninae</taxon>
        <taxon>Portunus</taxon>
    </lineage>
</organism>
<dbReference type="EMBL" id="VSRR010091495">
    <property type="protein sequence ID" value="MPC92505.1"/>
    <property type="molecule type" value="Genomic_DNA"/>
</dbReference>
<protein>
    <submittedName>
        <fullName evidence="1">Uncharacterized protein</fullName>
    </submittedName>
</protein>
<accession>A0A5B7JCX1</accession>
<name>A0A5B7JCX1_PORTR</name>
<evidence type="ECO:0000313" key="1">
    <source>
        <dbReference type="EMBL" id="MPC92505.1"/>
    </source>
</evidence>
<sequence>MTIAIELNHYKYSVLTSNNTLHRGKQASESGSHLIERSLCSFSLINSNLFSTSEHHTFKPFCDVTT</sequence>
<gene>
    <name evidence="1" type="ORF">E2C01_087597</name>
</gene>